<dbReference type="RefSeq" id="WP_071473281.1">
    <property type="nucleotide sequence ID" value="NZ_MDKE01000033.1"/>
</dbReference>
<accession>A0A1J4QES9</accession>
<dbReference type="InterPro" id="IPR050744">
    <property type="entry name" value="AI-2_Isomerase_LsrG"/>
</dbReference>
<sequence length="113" mass="12447">MIYVMATINAKAGQREKVLNELLRIRPAVLDEEGCYQYDPVESIATDISIQEIPAKDTLIVLEQWASVAHLEAHLATAHMKSYQEAVSSLVEEVSIKVLNAGPLSGKEHTMVS</sequence>
<organism evidence="2 3">
    <name type="scientific">Oceanisphaera psychrotolerans</name>
    <dbReference type="NCBI Taxonomy" id="1414654"/>
    <lineage>
        <taxon>Bacteria</taxon>
        <taxon>Pseudomonadati</taxon>
        <taxon>Pseudomonadota</taxon>
        <taxon>Gammaproteobacteria</taxon>
        <taxon>Aeromonadales</taxon>
        <taxon>Aeromonadaceae</taxon>
        <taxon>Oceanisphaera</taxon>
    </lineage>
</organism>
<feature type="domain" description="ABM" evidence="1">
    <location>
        <begin position="2"/>
        <end position="99"/>
    </location>
</feature>
<reference evidence="2 3" key="1">
    <citation type="submission" date="2016-07" db="EMBL/GenBank/DDBJ databases">
        <title>Draft Genome Sequence of Oceanisphaera psychrotolerans, isolated from coastal sediment samples.</title>
        <authorList>
            <person name="Zhuo S."/>
            <person name="Ruan Z."/>
        </authorList>
    </citation>
    <scope>NUCLEOTIDE SEQUENCE [LARGE SCALE GENOMIC DNA]</scope>
    <source>
        <strain evidence="2 3">LAM-WHM-ZC</strain>
    </source>
</reference>
<dbReference type="GO" id="GO:0016491">
    <property type="term" value="F:oxidoreductase activity"/>
    <property type="evidence" value="ECO:0007669"/>
    <property type="project" value="TreeGrafter"/>
</dbReference>
<keyword evidence="3" id="KW-1185">Reference proteome</keyword>
<dbReference type="Pfam" id="PF03992">
    <property type="entry name" value="ABM"/>
    <property type="match status" value="1"/>
</dbReference>
<gene>
    <name evidence="2" type="ORF">BFR47_03355</name>
</gene>
<dbReference type="InterPro" id="IPR011008">
    <property type="entry name" value="Dimeric_a/b-barrel"/>
</dbReference>
<dbReference type="STRING" id="1414654.BFR47_03355"/>
<protein>
    <recommendedName>
        <fullName evidence="1">ABM domain-containing protein</fullName>
    </recommendedName>
</protein>
<dbReference type="AlphaFoldDB" id="A0A1J4QES9"/>
<proteinExistence type="predicted"/>
<dbReference type="InterPro" id="IPR007138">
    <property type="entry name" value="ABM_dom"/>
</dbReference>
<dbReference type="SUPFAM" id="SSF54909">
    <property type="entry name" value="Dimeric alpha+beta barrel"/>
    <property type="match status" value="1"/>
</dbReference>
<dbReference type="EMBL" id="MDKE01000033">
    <property type="protein sequence ID" value="OIN07662.1"/>
    <property type="molecule type" value="Genomic_DNA"/>
</dbReference>
<dbReference type="PANTHER" id="PTHR33336:SF3">
    <property type="entry name" value="ABM DOMAIN-CONTAINING PROTEIN"/>
    <property type="match status" value="1"/>
</dbReference>
<evidence type="ECO:0000313" key="2">
    <source>
        <dbReference type="EMBL" id="OIN07662.1"/>
    </source>
</evidence>
<comment type="caution">
    <text evidence="2">The sequence shown here is derived from an EMBL/GenBank/DDBJ whole genome shotgun (WGS) entry which is preliminary data.</text>
</comment>
<dbReference type="GO" id="GO:0005829">
    <property type="term" value="C:cytosol"/>
    <property type="evidence" value="ECO:0007669"/>
    <property type="project" value="TreeGrafter"/>
</dbReference>
<dbReference type="PROSITE" id="PS51725">
    <property type="entry name" value="ABM"/>
    <property type="match status" value="1"/>
</dbReference>
<evidence type="ECO:0000313" key="3">
    <source>
        <dbReference type="Proteomes" id="UP000243073"/>
    </source>
</evidence>
<dbReference type="OrthoDB" id="9812192at2"/>
<dbReference type="PANTHER" id="PTHR33336">
    <property type="entry name" value="QUINOL MONOOXYGENASE YGIN-RELATED"/>
    <property type="match status" value="1"/>
</dbReference>
<dbReference type="Gene3D" id="3.30.70.100">
    <property type="match status" value="1"/>
</dbReference>
<evidence type="ECO:0000259" key="1">
    <source>
        <dbReference type="PROSITE" id="PS51725"/>
    </source>
</evidence>
<dbReference type="Proteomes" id="UP000243073">
    <property type="component" value="Unassembled WGS sequence"/>
</dbReference>
<name>A0A1J4QES9_9GAMM</name>